<proteinExistence type="predicted"/>
<dbReference type="Proteomes" id="UP000011701">
    <property type="component" value="Chromosome"/>
</dbReference>
<dbReference type="PROSITE" id="PS51257">
    <property type="entry name" value="PROKAR_LIPOPROTEIN"/>
    <property type="match status" value="1"/>
</dbReference>
<sequence length="197" mass="22665">MKKIILVLLFLLSLFGCSFYKTTPFVVKNNSNWNIVISVNDCYETGKKRKHLNYMIKAKSSYTLNLYTKGECDLISVNGAKIIKKTGSELILENDIPKKIKVINQTGKDIFLSNIPVLPCSLNSYYVEHYIPLFRSTKIESIHNTHLSSKEIDIYAWQLEISKTDDELNSLPIGIKNTGNFKYKFEKVGNQIYLHLF</sequence>
<dbReference type="HOGENOM" id="CLU_1383648_0_0_12"/>
<reference evidence="1" key="1">
    <citation type="submission" date="2012-01" db="EMBL/GenBank/DDBJ databases">
        <title>The Genome Sequence of Treponema denticola OTK.</title>
        <authorList>
            <consortium name="The Broad Institute Genome Sequencing Platform"/>
            <person name="Earl A."/>
            <person name="Ward D."/>
            <person name="Feldgarden M."/>
            <person name="Gevers D."/>
            <person name="Blanton J.M."/>
            <person name="Fenno C.J."/>
            <person name="Baranova O.V."/>
            <person name="Mathney J."/>
            <person name="Dewhirst F.E."/>
            <person name="Izard J."/>
            <person name="Young S.K."/>
            <person name="Zeng Q."/>
            <person name="Gargeya S."/>
            <person name="Fitzgerald M."/>
            <person name="Haas B."/>
            <person name="Abouelleil A."/>
            <person name="Alvarado L."/>
            <person name="Arachchi H.M."/>
            <person name="Berlin A."/>
            <person name="Chapman S.B."/>
            <person name="Gearin G."/>
            <person name="Goldberg J."/>
            <person name="Griggs A."/>
            <person name="Gujja S."/>
            <person name="Hansen M."/>
            <person name="Heiman D."/>
            <person name="Howarth C."/>
            <person name="Larimer J."/>
            <person name="Lui A."/>
            <person name="MacDonald P.J.P."/>
            <person name="McCowen C."/>
            <person name="Montmayeur A."/>
            <person name="Murphy C."/>
            <person name="Neiman D."/>
            <person name="Pearson M."/>
            <person name="Priest M."/>
            <person name="Roberts A."/>
            <person name="Saif S."/>
            <person name="Shea T."/>
            <person name="Sisk P."/>
            <person name="Stolte C."/>
            <person name="Sykes S."/>
            <person name="Wortman J."/>
            <person name="Nusbaum C."/>
            <person name="Birren B."/>
        </authorList>
    </citation>
    <scope>NUCLEOTIDE SEQUENCE [LARGE SCALE GENOMIC DNA]</scope>
    <source>
        <strain evidence="1">OTK</strain>
    </source>
</reference>
<dbReference type="PATRIC" id="fig|999434.4.peg.979"/>
<name>A0A0F6MRD6_TREDN</name>
<dbReference type="RefSeq" id="WP_002691425.1">
    <property type="nucleotide sequence ID" value="NZ_CM001797.1"/>
</dbReference>
<protein>
    <recommendedName>
        <fullName evidence="2">Lipoprotein</fullName>
    </recommendedName>
</protein>
<evidence type="ECO:0008006" key="2">
    <source>
        <dbReference type="Google" id="ProtNLM"/>
    </source>
</evidence>
<dbReference type="AlphaFoldDB" id="A0A0F6MRD6"/>
<dbReference type="EMBL" id="AGDY01000004">
    <property type="protein sequence ID" value="EMB23802.1"/>
    <property type="molecule type" value="Genomic_DNA"/>
</dbReference>
<evidence type="ECO:0000313" key="1">
    <source>
        <dbReference type="EMBL" id="EMB23802.1"/>
    </source>
</evidence>
<gene>
    <name evidence="1" type="ORF">HMPREF9723_00940</name>
</gene>
<organism evidence="1">
    <name type="scientific">Treponema denticola OTK</name>
    <dbReference type="NCBI Taxonomy" id="999434"/>
    <lineage>
        <taxon>Bacteria</taxon>
        <taxon>Pseudomonadati</taxon>
        <taxon>Spirochaetota</taxon>
        <taxon>Spirochaetia</taxon>
        <taxon>Spirochaetales</taxon>
        <taxon>Treponemataceae</taxon>
        <taxon>Treponema</taxon>
    </lineage>
</organism>
<accession>A0A0F6MRD6</accession>
<comment type="caution">
    <text evidence="1">The sequence shown here is derived from an EMBL/GenBank/DDBJ whole genome shotgun (WGS) entry which is preliminary data.</text>
</comment>